<reference evidence="1" key="1">
    <citation type="journal article" date="2024" name="Gigascience">
        <title>Chromosome-level genome of the poultry shaft louse Menopon gallinae provides insight into the host-switching and adaptive evolution of parasitic lice.</title>
        <authorList>
            <person name="Xu Y."/>
            <person name="Ma L."/>
            <person name="Liu S."/>
            <person name="Liang Y."/>
            <person name="Liu Q."/>
            <person name="He Z."/>
            <person name="Tian L."/>
            <person name="Duan Y."/>
            <person name="Cai W."/>
            <person name="Li H."/>
            <person name="Song F."/>
        </authorList>
    </citation>
    <scope>NUCLEOTIDE SEQUENCE</scope>
    <source>
        <strain evidence="1">Cailab_2023a</strain>
    </source>
</reference>
<evidence type="ECO:0000313" key="1">
    <source>
        <dbReference type="EMBL" id="KAL0269183.1"/>
    </source>
</evidence>
<sequence>MSPLELQRSHNCIVFAFRPHLQCLSLFCEGRLRRINVTGFGDKSKCHGSVAPQKYYIIFCEVRENGLVAKFDDLFGAAADWSEKNEQRVWHGIGKFARAFSVGARIESTDKLPPRINPFGAFRNLFPNFAKDLLEFG</sequence>
<accession>A0AAW2HH56</accession>
<dbReference type="EMBL" id="JARGDH010000004">
    <property type="protein sequence ID" value="KAL0269183.1"/>
    <property type="molecule type" value="Genomic_DNA"/>
</dbReference>
<protein>
    <submittedName>
        <fullName evidence="1">Uncharacterized protein</fullName>
    </submittedName>
</protein>
<comment type="caution">
    <text evidence="1">The sequence shown here is derived from an EMBL/GenBank/DDBJ whole genome shotgun (WGS) entry which is preliminary data.</text>
</comment>
<organism evidence="1">
    <name type="scientific">Menopon gallinae</name>
    <name type="common">poultry shaft louse</name>
    <dbReference type="NCBI Taxonomy" id="328185"/>
    <lineage>
        <taxon>Eukaryota</taxon>
        <taxon>Metazoa</taxon>
        <taxon>Ecdysozoa</taxon>
        <taxon>Arthropoda</taxon>
        <taxon>Hexapoda</taxon>
        <taxon>Insecta</taxon>
        <taxon>Pterygota</taxon>
        <taxon>Neoptera</taxon>
        <taxon>Paraneoptera</taxon>
        <taxon>Psocodea</taxon>
        <taxon>Troctomorpha</taxon>
        <taxon>Phthiraptera</taxon>
        <taxon>Amblycera</taxon>
        <taxon>Menoponidae</taxon>
        <taxon>Menopon</taxon>
    </lineage>
</organism>
<proteinExistence type="predicted"/>
<dbReference type="AlphaFoldDB" id="A0AAW2HH56"/>
<name>A0AAW2HH56_9NEOP</name>
<gene>
    <name evidence="1" type="ORF">PYX00_006994</name>
</gene>